<name>A0A834I361_RHYFE</name>
<feature type="chain" id="PRO_5032352162" evidence="2">
    <location>
        <begin position="19"/>
        <end position="139"/>
    </location>
</feature>
<accession>A0A834I361</accession>
<evidence type="ECO:0000313" key="4">
    <source>
        <dbReference type="Proteomes" id="UP000625711"/>
    </source>
</evidence>
<feature type="compositionally biased region" description="Polar residues" evidence="1">
    <location>
        <begin position="107"/>
        <end position="118"/>
    </location>
</feature>
<keyword evidence="4" id="KW-1185">Reference proteome</keyword>
<comment type="caution">
    <text evidence="3">The sequence shown here is derived from an EMBL/GenBank/DDBJ whole genome shotgun (WGS) entry which is preliminary data.</text>
</comment>
<organism evidence="3 4">
    <name type="scientific">Rhynchophorus ferrugineus</name>
    <name type="common">Red palm weevil</name>
    <name type="synonym">Curculio ferrugineus</name>
    <dbReference type="NCBI Taxonomy" id="354439"/>
    <lineage>
        <taxon>Eukaryota</taxon>
        <taxon>Metazoa</taxon>
        <taxon>Ecdysozoa</taxon>
        <taxon>Arthropoda</taxon>
        <taxon>Hexapoda</taxon>
        <taxon>Insecta</taxon>
        <taxon>Pterygota</taxon>
        <taxon>Neoptera</taxon>
        <taxon>Endopterygota</taxon>
        <taxon>Coleoptera</taxon>
        <taxon>Polyphaga</taxon>
        <taxon>Cucujiformia</taxon>
        <taxon>Curculionidae</taxon>
        <taxon>Dryophthorinae</taxon>
        <taxon>Rhynchophorus</taxon>
    </lineage>
</organism>
<gene>
    <name evidence="3" type="ORF">GWI33_015533</name>
</gene>
<protein>
    <submittedName>
        <fullName evidence="3">Uncharacterized protein</fullName>
    </submittedName>
</protein>
<feature type="region of interest" description="Disordered" evidence="1">
    <location>
        <begin position="99"/>
        <end position="139"/>
    </location>
</feature>
<evidence type="ECO:0000313" key="3">
    <source>
        <dbReference type="EMBL" id="KAF7271611.1"/>
    </source>
</evidence>
<dbReference type="Proteomes" id="UP000625711">
    <property type="component" value="Unassembled WGS sequence"/>
</dbReference>
<reference evidence="3" key="1">
    <citation type="submission" date="2020-08" db="EMBL/GenBank/DDBJ databases">
        <title>Genome sequencing and assembly of the red palm weevil Rhynchophorus ferrugineus.</title>
        <authorList>
            <person name="Dias G.B."/>
            <person name="Bergman C.M."/>
            <person name="Manee M."/>
        </authorList>
    </citation>
    <scope>NUCLEOTIDE SEQUENCE</scope>
    <source>
        <strain evidence="3">AA-2017</strain>
        <tissue evidence="3">Whole larva</tissue>
    </source>
</reference>
<evidence type="ECO:0000256" key="2">
    <source>
        <dbReference type="SAM" id="SignalP"/>
    </source>
</evidence>
<dbReference type="EMBL" id="JAACXV010013933">
    <property type="protein sequence ID" value="KAF7271611.1"/>
    <property type="molecule type" value="Genomic_DNA"/>
</dbReference>
<dbReference type="AlphaFoldDB" id="A0A834I361"/>
<evidence type="ECO:0000256" key="1">
    <source>
        <dbReference type="SAM" id="MobiDB-lite"/>
    </source>
</evidence>
<feature type="signal peptide" evidence="2">
    <location>
        <begin position="1"/>
        <end position="18"/>
    </location>
</feature>
<sequence>MKAAILLGVLGLVGLASAGYIPVPTALIKTHPINYYSLYANYHVPMYSSFVHFIENKARQPPLAEYPLFHYPVGQNPIVSQASVEETAETVIEAADPVTVPGLPDVTQPTAPVQQSPILGNRPGSGVADDDTVSVEAAS</sequence>
<proteinExistence type="predicted"/>
<keyword evidence="2" id="KW-0732">Signal</keyword>